<organism evidence="1 2">
    <name type="scientific">candidate division WOR-1 bacterium RIFOXYB2_FULL_37_13</name>
    <dbReference type="NCBI Taxonomy" id="1802579"/>
    <lineage>
        <taxon>Bacteria</taxon>
        <taxon>Bacillati</taxon>
        <taxon>Saganbacteria</taxon>
    </lineage>
</organism>
<sequence length="1802" mass="202474">MTIKSTMEIQGASRVAFSPRSAINLQSFPLLGRVLSFAKNCAMYGFPDYDRLFSDPSFFSTEVAKTSHLKEEAIDPLLRQGAGLKQCIKELGTNSVEEIRREKMVGRFGRGRFKALVILMDNIGSSLYEVRSKVANSIGSFVRFYGENNIPVELGEEKSNEFGFQKGTRVSLSAPLSEDTVSEMVADVHHAFRFVKDVSVKVNNQLVNEPGKYQSLRSEQEKQIKGTVDIAITREGFLVADDGGGMDRKDLVERILTVGNSSGKVSNGYNDAVQAPNLYYSTDIDSENPSKPKKGRVSILMCGIEMQGVEIEGVNIKRYSGYELGTGFKLDLSKEEVIIGQEEATRIAGIVVDILKMEGSRKWAILNSLMKAIDKLQFENGEKEILIRTISAEAKNVSAEENKGEILFVPNEEGFTALSTDRKKLYVDSRLINEFVIADASLTACPKESYRSDEGCTAFWGRFETSVVAVEVGKNIVVNEAYRENLLLLNLRFNFHDGYLEKRSERLRFFMPWEGEACATSAGLPAMETALGQERMGEVKQAEKTERSAFDTFLHGIEDAKDRIAARLYFDVSGYTEASRDKISVAIARRNALLQATGERVPLNKALFDCESFLFEHQNFQTYIFGKRILFSVTWGGREKDKLFKILHGKPVLLGEFERLEEVFVFGEDVVAFCSTGKQPDSPLALHVKKRSSQFVKSSLEFNHDVEIYCSKRKMFVLEGRYSHGSKTIFSVDARTYSEKKAIVSFDEIISKDFYDGSSLIVVKREGKIEIWEVDNLGNIVQIPTKKLTVQNYTLIYACRRNGKLYSLVKNKKNQHFLLIDGSIKRPLPVDLCNRVFFDDKGVCYFLGHENVSNEQKLFMVSEHQTATAIPLEIGSLSEFSVEKGLIIVSSGRGDIASIDGKSKKTEMITSYSHSSIESSRYFAFFSRNHDIERNLLVTFDDDINTIPLISRHEEEVIIFRNQASRVAHFRSLPIEGLSIPQKQLWLSSYEEQASYEKRRTEMLSRIAAGDIVESHNLILASYIPASAIELLGDETIARMEARLSTTGRDLFSFQELYLSFIEDLWLASDGNIAQDRFRQVVSRWDELVSSYAGDFEELQQLAQSFKEQNLIEYLHDEGAIPANQNIKESVEFFTDPNLKYSAEASALSSRLKSGELLWSTPASHSLAFYRWAGFAYQGWSENTKLMHEKLLAKYNAIPNKSPMQKAIEGDVVQDLKPDIYIREFVQNSHDAGATEVKISTYTREIKDDLYHFTAYADNGCGATDSDVREGLLNFGGSKKRKSTKAPSGRKEIGCDGIGFKSVYNDADIVVVRTTSGDGRVSEVKTFKRSKKGEPLDIVISEYCEKKTQKGVTGFEVHVGKRVGKKSETSANALRIALRNMMLGFRIKEYVGLMDPEVLRIDYNGETINEPVLAREEYAFSDGGAYSLLEVSSTSSATRVAQNRLIVNRKKKHLVDKYSPNSLKRYVENDVFQLGEDEDLTTPRNNPMRSEKKIASRFIYLAVRKALKNAFETGETIEGIVPDYLYSQHEDMCLTNLEKAITPEIRDDAGKLNSGNAHEVNFSKYLDDVDNLGLLMSLVEVEDEQGKRVSLQGVRNAVAALSKDEDSPDVLNSPLIGERYRERIRAAVIERKTLISGSDSSNRESVASLSEELKAYAKFVLELYNGIGVPVGVKFFRNTGETSEMRLADFTARTVDFREEAVSGQGARLQGALALRDSGLIPKAMQRWDGNFSREERDTLSQAYGTFYEVGEDAAHELKHQSYVRHGQIELNSHGATFRKDVIASIDSAIIRKYNPLSRPLN</sequence>
<accession>A0A1F4SSS3</accession>
<dbReference type="Gene3D" id="3.30.565.10">
    <property type="entry name" value="Histidine kinase-like ATPase, C-terminal domain"/>
    <property type="match status" value="1"/>
</dbReference>
<dbReference type="InterPro" id="IPR036890">
    <property type="entry name" value="HATPase_C_sf"/>
</dbReference>
<name>A0A1F4SSS3_UNCSA</name>
<dbReference type="Pfam" id="PF13589">
    <property type="entry name" value="HATPase_c_3"/>
    <property type="match status" value="1"/>
</dbReference>
<evidence type="ECO:0000313" key="2">
    <source>
        <dbReference type="Proteomes" id="UP000178417"/>
    </source>
</evidence>
<comment type="caution">
    <text evidence="1">The sequence shown here is derived from an EMBL/GenBank/DDBJ whole genome shotgun (WGS) entry which is preliminary data.</text>
</comment>
<dbReference type="EMBL" id="MEUB01000017">
    <property type="protein sequence ID" value="OGC23504.1"/>
    <property type="molecule type" value="Genomic_DNA"/>
</dbReference>
<gene>
    <name evidence="1" type="ORF">A2310_02760</name>
</gene>
<dbReference type="STRING" id="1802579.A2310_02760"/>
<evidence type="ECO:0000313" key="1">
    <source>
        <dbReference type="EMBL" id="OGC23504.1"/>
    </source>
</evidence>
<dbReference type="SUPFAM" id="SSF55874">
    <property type="entry name" value="ATPase domain of HSP90 chaperone/DNA topoisomerase II/histidine kinase"/>
    <property type="match status" value="1"/>
</dbReference>
<protein>
    <submittedName>
        <fullName evidence="1">Uncharacterized protein</fullName>
    </submittedName>
</protein>
<proteinExistence type="predicted"/>
<dbReference type="Proteomes" id="UP000178417">
    <property type="component" value="Unassembled WGS sequence"/>
</dbReference>
<reference evidence="1 2" key="1">
    <citation type="journal article" date="2016" name="Nat. Commun.">
        <title>Thousands of microbial genomes shed light on interconnected biogeochemical processes in an aquifer system.</title>
        <authorList>
            <person name="Anantharaman K."/>
            <person name="Brown C.T."/>
            <person name="Hug L.A."/>
            <person name="Sharon I."/>
            <person name="Castelle C.J."/>
            <person name="Probst A.J."/>
            <person name="Thomas B.C."/>
            <person name="Singh A."/>
            <person name="Wilkins M.J."/>
            <person name="Karaoz U."/>
            <person name="Brodie E.L."/>
            <person name="Williams K.H."/>
            <person name="Hubbard S.S."/>
            <person name="Banfield J.F."/>
        </authorList>
    </citation>
    <scope>NUCLEOTIDE SEQUENCE [LARGE SCALE GENOMIC DNA]</scope>
</reference>